<dbReference type="Proteomes" id="UP000251241">
    <property type="component" value="Unassembled WGS sequence"/>
</dbReference>
<name>A0A2X2JMQ9_SPHMU</name>
<protein>
    <submittedName>
        <fullName evidence="1">Uncharacterized protein</fullName>
    </submittedName>
</protein>
<gene>
    <name evidence="1" type="ORF">NCTC11343_05860</name>
</gene>
<organism evidence="1 2">
    <name type="scientific">Sphingobacterium multivorum</name>
    <dbReference type="NCBI Taxonomy" id="28454"/>
    <lineage>
        <taxon>Bacteria</taxon>
        <taxon>Pseudomonadati</taxon>
        <taxon>Bacteroidota</taxon>
        <taxon>Sphingobacteriia</taxon>
        <taxon>Sphingobacteriales</taxon>
        <taxon>Sphingobacteriaceae</taxon>
        <taxon>Sphingobacterium</taxon>
    </lineage>
</organism>
<dbReference type="EMBL" id="UAUU01000011">
    <property type="protein sequence ID" value="SPZ95248.1"/>
    <property type="molecule type" value="Genomic_DNA"/>
</dbReference>
<sequence length="60" mass="6945">MNEVIESVLEIDESENKAGLFQFRNTAMNPFSDFSCACFKKCCKKYKEGKRCKKCPGRKK</sequence>
<dbReference type="AlphaFoldDB" id="A0A2X2JMQ9"/>
<proteinExistence type="predicted"/>
<evidence type="ECO:0000313" key="2">
    <source>
        <dbReference type="Proteomes" id="UP000251241"/>
    </source>
</evidence>
<reference evidence="1 2" key="1">
    <citation type="submission" date="2018-06" db="EMBL/GenBank/DDBJ databases">
        <authorList>
            <consortium name="Pathogen Informatics"/>
            <person name="Doyle S."/>
        </authorList>
    </citation>
    <scope>NUCLEOTIDE SEQUENCE [LARGE SCALE GENOMIC DNA]</scope>
    <source>
        <strain evidence="1 2">NCTC11343</strain>
    </source>
</reference>
<accession>A0A2X2JMQ9</accession>
<evidence type="ECO:0000313" key="1">
    <source>
        <dbReference type="EMBL" id="SPZ95248.1"/>
    </source>
</evidence>